<evidence type="ECO:0000259" key="1">
    <source>
        <dbReference type="Pfam" id="PF18864"/>
    </source>
</evidence>
<dbReference type="KEGG" id="sde:Sde_1821"/>
<name>Q21JP8_SACD2</name>
<sequence length="304" mass="33709">MKLINEIIDTLSSDTGKLSDALIKTKVLLHKIGHKELVPWVNNELNGYPDRDSVPDYRILPAQVLVNASNGAYRATSQHIPMGHLEEKHREAIETARMDQSLAVLEKFIEKDAGHLQAHIPMESYGLLGKGLDNGYQIESAWSEISLTSVLQMLTQVRSRLLDFVLELNDQFPSELNEDQVKERISSVDTENLFNNAIFGDNTTILVGSRNSQNVSNVSIKGDFSALAETLEKNGISESDISLLKDAIDEDSSIVNNESKEFGPAVKSWLQMMLSKAVEASWNIELGVASSLLATALNSFYGWF</sequence>
<dbReference type="EMBL" id="CP000282">
    <property type="protein sequence ID" value="ABD81081.1"/>
    <property type="molecule type" value="Genomic_DNA"/>
</dbReference>
<accession>Q21JP8</accession>
<dbReference type="InterPro" id="IPR041304">
    <property type="entry name" value="AbiTii"/>
</dbReference>
<dbReference type="Pfam" id="PF18864">
    <property type="entry name" value="AbiTii"/>
    <property type="match status" value="1"/>
</dbReference>
<reference evidence="2 3" key="1">
    <citation type="journal article" date="2008" name="PLoS Genet.">
        <title>Complete genome sequence of the complex carbohydrate-degrading marine bacterium, Saccharophagus degradans strain 2-40 T.</title>
        <authorList>
            <person name="Weiner R.M."/>
            <person name="Taylor L.E.II."/>
            <person name="Henrissat B."/>
            <person name="Hauser L."/>
            <person name="Land M."/>
            <person name="Coutinho P.M."/>
            <person name="Rancurel C."/>
            <person name="Saunders E.H."/>
            <person name="Longmire A.G."/>
            <person name="Zhang H."/>
            <person name="Bayer E.A."/>
            <person name="Gilbert H.J."/>
            <person name="Larimer F."/>
            <person name="Zhulin I.B."/>
            <person name="Ekborg N.A."/>
            <person name="Lamed R."/>
            <person name="Richardson P.M."/>
            <person name="Borovok I."/>
            <person name="Hutcheson S."/>
        </authorList>
    </citation>
    <scope>NUCLEOTIDE SEQUENCE [LARGE SCALE GENOMIC DNA]</scope>
    <source>
        <strain evidence="3">2-40 / ATCC 43961 / DSM 17024</strain>
    </source>
</reference>
<keyword evidence="3" id="KW-1185">Reference proteome</keyword>
<dbReference type="GeneID" id="98613495"/>
<evidence type="ECO:0000313" key="2">
    <source>
        <dbReference type="EMBL" id="ABD81081.1"/>
    </source>
</evidence>
<dbReference type="eggNOG" id="ENOG502ZCM4">
    <property type="taxonomic scope" value="Bacteria"/>
</dbReference>
<feature type="domain" description="AbiTii" evidence="1">
    <location>
        <begin position="2"/>
        <end position="188"/>
    </location>
</feature>
<dbReference type="AlphaFoldDB" id="Q21JP8"/>
<dbReference type="HOGENOM" id="CLU_070824_0_0_6"/>
<dbReference type="Proteomes" id="UP000001947">
    <property type="component" value="Chromosome"/>
</dbReference>
<dbReference type="RefSeq" id="WP_011468300.1">
    <property type="nucleotide sequence ID" value="NC_007912.1"/>
</dbReference>
<gene>
    <name evidence="2" type="ordered locus">Sde_1821</name>
</gene>
<protein>
    <recommendedName>
        <fullName evidence="1">AbiTii domain-containing protein</fullName>
    </recommendedName>
</protein>
<proteinExistence type="predicted"/>
<dbReference type="STRING" id="203122.Sde_1821"/>
<organism evidence="2 3">
    <name type="scientific">Saccharophagus degradans (strain 2-40 / ATCC 43961 / DSM 17024)</name>
    <dbReference type="NCBI Taxonomy" id="203122"/>
    <lineage>
        <taxon>Bacteria</taxon>
        <taxon>Pseudomonadati</taxon>
        <taxon>Pseudomonadota</taxon>
        <taxon>Gammaproteobacteria</taxon>
        <taxon>Cellvibrionales</taxon>
        <taxon>Cellvibrionaceae</taxon>
        <taxon>Saccharophagus</taxon>
    </lineage>
</organism>
<dbReference type="OrthoDB" id="766804at2"/>
<evidence type="ECO:0000313" key="3">
    <source>
        <dbReference type="Proteomes" id="UP000001947"/>
    </source>
</evidence>